<evidence type="ECO:0000259" key="1">
    <source>
        <dbReference type="Pfam" id="PF13358"/>
    </source>
</evidence>
<sequence>MLPEGVERTQVDIGFQDEMRVGQQGTLTRLWAPRGTRPRVVRQQQYAYTYVFGAMCPARDEAVGLVLPVANTEAMALPLQAISERVAEGRHAVVVVDGAGWHGERAAEGRNNLSLLKLPPASPELNPVELLWQPLRQRDLANRCFKDNEDLVQACCEAWNAFTALPGTLQRLGTRSWATLEP</sequence>
<dbReference type="Proteomes" id="UP000294325">
    <property type="component" value="Chromosome"/>
</dbReference>
<dbReference type="GO" id="GO:0003676">
    <property type="term" value="F:nucleic acid binding"/>
    <property type="evidence" value="ECO:0007669"/>
    <property type="project" value="InterPro"/>
</dbReference>
<evidence type="ECO:0000313" key="3">
    <source>
        <dbReference type="Proteomes" id="UP000294325"/>
    </source>
</evidence>
<dbReference type="NCBIfam" id="NF033545">
    <property type="entry name" value="transpos_IS630"/>
    <property type="match status" value="1"/>
</dbReference>
<dbReference type="InterPro" id="IPR036397">
    <property type="entry name" value="RNaseH_sf"/>
</dbReference>
<dbReference type="EMBL" id="CP038033">
    <property type="protein sequence ID" value="QBQ53367.1"/>
    <property type="molecule type" value="Genomic_DNA"/>
</dbReference>
<dbReference type="Gene3D" id="3.30.420.10">
    <property type="entry name" value="Ribonuclease H-like superfamily/Ribonuclease H"/>
    <property type="match status" value="1"/>
</dbReference>
<organism evidence="2 3">
    <name type="scientific">Nitrosococcus wardiae</name>
    <dbReference type="NCBI Taxonomy" id="1814290"/>
    <lineage>
        <taxon>Bacteria</taxon>
        <taxon>Pseudomonadati</taxon>
        <taxon>Pseudomonadota</taxon>
        <taxon>Gammaproteobacteria</taxon>
        <taxon>Chromatiales</taxon>
        <taxon>Chromatiaceae</taxon>
        <taxon>Nitrosococcus</taxon>
    </lineage>
</organism>
<keyword evidence="3" id="KW-1185">Reference proteome</keyword>
<accession>A0A4P7BVS0</accession>
<reference evidence="2 3" key="1">
    <citation type="submission" date="2019-03" db="EMBL/GenBank/DDBJ databases">
        <title>The genome sequence of Nitrosococcus wardiae strain D1FHST reveals the archetypal metabolic capacity of ammonia-oxidizing Gammaproteobacteria.</title>
        <authorList>
            <person name="Wang L."/>
            <person name="Lim C.K."/>
            <person name="Hanson T.E."/>
            <person name="Dang H."/>
            <person name="Klotz M.G."/>
        </authorList>
    </citation>
    <scope>NUCLEOTIDE SEQUENCE [LARGE SCALE GENOMIC DNA]</scope>
    <source>
        <strain evidence="2 3">D1FHS</strain>
    </source>
</reference>
<feature type="domain" description="Tc1-like transposase DDE" evidence="1">
    <location>
        <begin position="13"/>
        <end position="151"/>
    </location>
</feature>
<protein>
    <submittedName>
        <fullName evidence="2">IS630 family transposase</fullName>
    </submittedName>
</protein>
<dbReference type="AlphaFoldDB" id="A0A4P7BVS0"/>
<dbReference type="InterPro" id="IPR038717">
    <property type="entry name" value="Tc1-like_DDE_dom"/>
</dbReference>
<dbReference type="KEGG" id="nwr:E3U44_01730"/>
<dbReference type="OrthoDB" id="9813816at2"/>
<evidence type="ECO:0000313" key="2">
    <source>
        <dbReference type="EMBL" id="QBQ53367.1"/>
    </source>
</evidence>
<dbReference type="RefSeq" id="WP_134356382.1">
    <property type="nucleotide sequence ID" value="NZ_CP038033.1"/>
</dbReference>
<dbReference type="InterPro" id="IPR047655">
    <property type="entry name" value="Transpos_IS630-like"/>
</dbReference>
<gene>
    <name evidence="2" type="ORF">E3U44_01730</name>
</gene>
<name>A0A4P7BVS0_9GAMM</name>
<dbReference type="Pfam" id="PF13358">
    <property type="entry name" value="DDE_3"/>
    <property type="match status" value="1"/>
</dbReference>
<proteinExistence type="predicted"/>